<keyword evidence="2" id="KW-1185">Reference proteome</keyword>
<name>A0ABV3LT15_9ACTN</name>
<protein>
    <submittedName>
        <fullName evidence="1">Uncharacterized protein</fullName>
    </submittedName>
</protein>
<organism evidence="1 2">
    <name type="scientific">Streptomyces huasconensis</name>
    <dbReference type="NCBI Taxonomy" id="1854574"/>
    <lineage>
        <taxon>Bacteria</taxon>
        <taxon>Bacillati</taxon>
        <taxon>Actinomycetota</taxon>
        <taxon>Actinomycetes</taxon>
        <taxon>Kitasatosporales</taxon>
        <taxon>Streptomycetaceae</taxon>
        <taxon>Streptomyces</taxon>
    </lineage>
</organism>
<dbReference type="Proteomes" id="UP001553843">
    <property type="component" value="Unassembled WGS sequence"/>
</dbReference>
<dbReference type="EMBL" id="JBEYRS010000003">
    <property type="protein sequence ID" value="MEW2362485.1"/>
    <property type="molecule type" value="Genomic_DNA"/>
</dbReference>
<comment type="caution">
    <text evidence="1">The sequence shown here is derived from an EMBL/GenBank/DDBJ whole genome shotgun (WGS) entry which is preliminary data.</text>
</comment>
<evidence type="ECO:0000313" key="1">
    <source>
        <dbReference type="EMBL" id="MEW2362485.1"/>
    </source>
</evidence>
<sequence>MDIRKGDGWFTLLNEQLHRYPLDDRQVIPTRLGNAIRRFEEYGYDRYRLDSQVLWHELNAAVPDMRASRPTTPG</sequence>
<gene>
    <name evidence="1" type="ORF">AB0887_11070</name>
</gene>
<proteinExistence type="predicted"/>
<reference evidence="1 2" key="1">
    <citation type="submission" date="2024-06" db="EMBL/GenBank/DDBJ databases">
        <title>The Natural Products Discovery Center: Release of the First 8490 Sequenced Strains for Exploring Actinobacteria Biosynthetic Diversity.</title>
        <authorList>
            <person name="Kalkreuter E."/>
            <person name="Kautsar S.A."/>
            <person name="Yang D."/>
            <person name="Bader C.D."/>
            <person name="Teijaro C.N."/>
            <person name="Fluegel L."/>
            <person name="Davis C.M."/>
            <person name="Simpson J.R."/>
            <person name="Lauterbach L."/>
            <person name="Steele A.D."/>
            <person name="Gui C."/>
            <person name="Meng S."/>
            <person name="Li G."/>
            <person name="Viehrig K."/>
            <person name="Ye F."/>
            <person name="Su P."/>
            <person name="Kiefer A.F."/>
            <person name="Nichols A."/>
            <person name="Cepeda A.J."/>
            <person name="Yan W."/>
            <person name="Fan B."/>
            <person name="Jiang Y."/>
            <person name="Adhikari A."/>
            <person name="Zheng C.-J."/>
            <person name="Schuster L."/>
            <person name="Cowan T.M."/>
            <person name="Smanski M.J."/>
            <person name="Chevrette M.G."/>
            <person name="De Carvalho L.P.S."/>
            <person name="Shen B."/>
        </authorList>
    </citation>
    <scope>NUCLEOTIDE SEQUENCE [LARGE SCALE GENOMIC DNA]</scope>
    <source>
        <strain evidence="1 2">NPDC047833</strain>
    </source>
</reference>
<evidence type="ECO:0000313" key="2">
    <source>
        <dbReference type="Proteomes" id="UP001553843"/>
    </source>
</evidence>
<accession>A0ABV3LT15</accession>
<dbReference type="RefSeq" id="WP_359770548.1">
    <property type="nucleotide sequence ID" value="NZ_JBEYRR010000001.1"/>
</dbReference>